<protein>
    <recommendedName>
        <fullName evidence="5">Alpha-type protein kinase domain-containing protein</fullName>
    </recommendedName>
</protein>
<keyword evidence="3" id="KW-0418">Kinase</keyword>
<evidence type="ECO:0000256" key="3">
    <source>
        <dbReference type="ARBA" id="ARBA00022777"/>
    </source>
</evidence>
<dbReference type="SUPFAM" id="SSF53300">
    <property type="entry name" value="vWA-like"/>
    <property type="match status" value="1"/>
</dbReference>
<dbReference type="InterPro" id="IPR036465">
    <property type="entry name" value="vWFA_dom_sf"/>
</dbReference>
<dbReference type="AlphaFoldDB" id="A0A813NRZ9"/>
<dbReference type="PANTHER" id="PTHR47763">
    <property type="entry name" value="ALPHA-PROTEIN KINASE VWKA"/>
    <property type="match status" value="1"/>
</dbReference>
<dbReference type="PROSITE" id="PS51158">
    <property type="entry name" value="ALPHA_KINASE"/>
    <property type="match status" value="1"/>
</dbReference>
<feature type="coiled-coil region" evidence="4">
    <location>
        <begin position="93"/>
        <end position="127"/>
    </location>
</feature>
<dbReference type="Gene3D" id="3.40.50.410">
    <property type="entry name" value="von Willebrand factor, type A domain"/>
    <property type="match status" value="1"/>
</dbReference>
<dbReference type="OrthoDB" id="44277at2759"/>
<dbReference type="PANTHER" id="PTHR47763:SF4">
    <property type="entry name" value="ALPHA-PROTEIN KINASE VWKA"/>
    <property type="match status" value="1"/>
</dbReference>
<reference evidence="6" key="1">
    <citation type="submission" date="2021-02" db="EMBL/GenBank/DDBJ databases">
        <authorList>
            <person name="Nowell W R."/>
        </authorList>
    </citation>
    <scope>NUCLEOTIDE SEQUENCE</scope>
</reference>
<feature type="domain" description="Alpha-type protein kinase" evidence="5">
    <location>
        <begin position="358"/>
        <end position="605"/>
    </location>
</feature>
<evidence type="ECO:0000256" key="2">
    <source>
        <dbReference type="ARBA" id="ARBA00022679"/>
    </source>
</evidence>
<dbReference type="InterPro" id="IPR004166">
    <property type="entry name" value="a-kinase_dom"/>
</dbReference>
<evidence type="ECO:0000256" key="4">
    <source>
        <dbReference type="SAM" id="Coils"/>
    </source>
</evidence>
<evidence type="ECO:0000313" key="8">
    <source>
        <dbReference type="Proteomes" id="UP000663829"/>
    </source>
</evidence>
<evidence type="ECO:0000259" key="5">
    <source>
        <dbReference type="PROSITE" id="PS51158"/>
    </source>
</evidence>
<dbReference type="SMART" id="SM00811">
    <property type="entry name" value="Alpha_kinase"/>
    <property type="match status" value="1"/>
</dbReference>
<dbReference type="InterPro" id="IPR011009">
    <property type="entry name" value="Kinase-like_dom_sf"/>
</dbReference>
<dbReference type="SUPFAM" id="SSF56112">
    <property type="entry name" value="Protein kinase-like (PK-like)"/>
    <property type="match status" value="1"/>
</dbReference>
<dbReference type="Proteomes" id="UP000681722">
    <property type="component" value="Unassembled WGS sequence"/>
</dbReference>
<comment type="caution">
    <text evidence="6">The sequence shown here is derived from an EMBL/GenBank/DDBJ whole genome shotgun (WGS) entry which is preliminary data.</text>
</comment>
<keyword evidence="4" id="KW-0175">Coiled coil</keyword>
<dbReference type="GO" id="GO:0004674">
    <property type="term" value="F:protein serine/threonine kinase activity"/>
    <property type="evidence" value="ECO:0007669"/>
    <property type="project" value="UniProtKB-KW"/>
</dbReference>
<name>A0A813NRZ9_9BILA</name>
<organism evidence="6 8">
    <name type="scientific">Didymodactylos carnosus</name>
    <dbReference type="NCBI Taxonomy" id="1234261"/>
    <lineage>
        <taxon>Eukaryota</taxon>
        <taxon>Metazoa</taxon>
        <taxon>Spiralia</taxon>
        <taxon>Gnathifera</taxon>
        <taxon>Rotifera</taxon>
        <taxon>Eurotatoria</taxon>
        <taxon>Bdelloidea</taxon>
        <taxon>Philodinida</taxon>
        <taxon>Philodinidae</taxon>
        <taxon>Didymodactylos</taxon>
    </lineage>
</organism>
<dbReference type="EMBL" id="CAJOBC010000013">
    <property type="protein sequence ID" value="CAF3517883.1"/>
    <property type="molecule type" value="Genomic_DNA"/>
</dbReference>
<keyword evidence="8" id="KW-1185">Reference proteome</keyword>
<dbReference type="Gene3D" id="3.20.200.10">
    <property type="entry name" value="MHCK/EF2 kinase"/>
    <property type="match status" value="1"/>
</dbReference>
<dbReference type="Gene3D" id="3.30.200.20">
    <property type="entry name" value="Phosphorylase Kinase, domain 1"/>
    <property type="match status" value="1"/>
</dbReference>
<keyword evidence="1" id="KW-0723">Serine/threonine-protein kinase</keyword>
<keyword evidence="2" id="KW-0808">Transferase</keyword>
<gene>
    <name evidence="6" type="ORF">GPM918_LOCUS190</name>
    <name evidence="7" type="ORF">SRO942_LOCUS191</name>
</gene>
<evidence type="ECO:0000313" key="7">
    <source>
        <dbReference type="EMBL" id="CAF3517883.1"/>
    </source>
</evidence>
<dbReference type="EMBL" id="CAJNOQ010000013">
    <property type="protein sequence ID" value="CAF0739719.1"/>
    <property type="molecule type" value="Genomic_DNA"/>
</dbReference>
<dbReference type="Proteomes" id="UP000663829">
    <property type="component" value="Unassembled WGS sequence"/>
</dbReference>
<accession>A0A813NRZ9</accession>
<dbReference type="CDD" id="cd00198">
    <property type="entry name" value="vWFA"/>
    <property type="match status" value="1"/>
</dbReference>
<proteinExistence type="predicted"/>
<dbReference type="Pfam" id="PF02816">
    <property type="entry name" value="Alpha_kinase"/>
    <property type="match status" value="1"/>
</dbReference>
<sequence>MESHQIDTVDSIRLKNKMKRPSLITIIDPGIENITAALSDLDINALDAELKNITNDISSNLKEYRSNPQNLALCQLIQKSKAKLVQLKSWTSLLNTEDGMKLIQQQMKNEEEQVNKRKYEIDELLKSVKALSSVDICFLVDCTGSMQDYIDATRDNIKTLTNTISNLFRTKPRLAFIGYRDISDNENNLIKFEFTDDIDAFSDFLSHIETVGGDDICEDVFGGLQAVNALSWYNPNRLLIHICDSPCHGRDYHDQQWLDHPEWDKHPKGDPKNRELSKLLLDIKRHNVKYFSIQLNNDRTCKMFQEFKFIYGTLPEIDVKNANDIIQSITKTTTSVIMNTIHDTMSTFQTTAKKKTYNLLASEPKWNLIPANPVKIIEIIMPRTLDEILQGILYVGEGSGTMKIASNPFAQGSLRYAFYGQFASDQENLISVVYKELINADPHYNTLTVYKQHLEIHVIAQFMAERFNIEQRLRFRNPVEIFYADADIVQQKNDLTKFYQVEARFNQSMQKWNNNSGGVHMVDYSTTLQAFSHWTYHFTAGRLMVVDLQGVRSDNVYLLTDPAIHFDDLKRYKEARTNLGAKGMREFFRTHVCSKVCTELGLPKITNNIDENLFKDYYVCSGKYEMQTITSESQDNDDIIIISEEDS</sequence>
<evidence type="ECO:0000313" key="6">
    <source>
        <dbReference type="EMBL" id="CAF0739719.1"/>
    </source>
</evidence>
<dbReference type="GO" id="GO:0005524">
    <property type="term" value="F:ATP binding"/>
    <property type="evidence" value="ECO:0007669"/>
    <property type="project" value="InterPro"/>
</dbReference>
<dbReference type="InterPro" id="IPR052969">
    <property type="entry name" value="Thr-specific_kinase-like"/>
</dbReference>
<evidence type="ECO:0000256" key="1">
    <source>
        <dbReference type="ARBA" id="ARBA00022527"/>
    </source>
</evidence>